<feature type="compositionally biased region" description="Polar residues" evidence="1">
    <location>
        <begin position="416"/>
        <end position="437"/>
    </location>
</feature>
<gene>
    <name evidence="3" type="ORF">ETB97_008787</name>
</gene>
<comment type="caution">
    <text evidence="3">The sequence shown here is derived from an EMBL/GenBank/DDBJ whole genome shotgun (WGS) entry which is preliminary data.</text>
</comment>
<feature type="compositionally biased region" description="Polar residues" evidence="1">
    <location>
        <begin position="456"/>
        <end position="481"/>
    </location>
</feature>
<keyword evidence="2" id="KW-0732">Signal</keyword>
<organism evidence="3 4">
    <name type="scientific">Petromyces alliaceus</name>
    <name type="common">Aspergillus alliaceus</name>
    <dbReference type="NCBI Taxonomy" id="209559"/>
    <lineage>
        <taxon>Eukaryota</taxon>
        <taxon>Fungi</taxon>
        <taxon>Dikarya</taxon>
        <taxon>Ascomycota</taxon>
        <taxon>Pezizomycotina</taxon>
        <taxon>Eurotiomycetes</taxon>
        <taxon>Eurotiomycetidae</taxon>
        <taxon>Eurotiales</taxon>
        <taxon>Aspergillaceae</taxon>
        <taxon>Aspergillus</taxon>
        <taxon>Aspergillus subgen. Circumdati</taxon>
    </lineage>
</organism>
<sequence>MHFVYTTFVIYLVALLSSAGPIAHSRSLHKRDEPENGPLSSSVTSRFAPSTAITSSHIGASVSLTATGHSSKATAIDSDSHSSSTSSFASSKTADTSHSIHLLTETYSEAHIMLPDSTTDSESEVSAPTVMTMTITSTVIPSDRSTGISSRAQWHTSVLSGLFTSGTSTAKATGLTSHLSSTTHSTGSSTSIAWKVTAASPPAGSSRARQSSHLLGVTTAATGPMGSTGSSGPTSGQPSHPSDSYIATGVVGSTGTPSPTIGVIGTLSGAGTSGISTGVYQSSMVMASASHSQTSTHLASGTASNTYTPNPWNNAQSTASRAAASHTDTSYSKADSKPTTTASITQSPFTGVPTNQAAPTPQITGTFVSEPGIVIIIPGSSTSQFITIPLNPSDGIPVLSASSISTQAHSTRETTSHSIPPTQNTALTHSPQGTGLSKATTSFHLTSTGTTSATVGLTRTKQTSSAVPTHSGSSPTGSAATQAPDKGGSLVVNPVSPMFLSVTVTETKTLTETITVATMTMTVTATVTSY</sequence>
<evidence type="ECO:0000313" key="4">
    <source>
        <dbReference type="Proteomes" id="UP000541154"/>
    </source>
</evidence>
<dbReference type="Proteomes" id="UP000541154">
    <property type="component" value="Unassembled WGS sequence"/>
</dbReference>
<feature type="region of interest" description="Disordered" evidence="1">
    <location>
        <begin position="456"/>
        <end position="489"/>
    </location>
</feature>
<name>A0A8H6AD21_PETAA</name>
<proteinExistence type="predicted"/>
<feature type="region of interest" description="Disordered" evidence="1">
    <location>
        <begin position="296"/>
        <end position="364"/>
    </location>
</feature>
<protein>
    <submittedName>
        <fullName evidence="3">Uncharacterized protein</fullName>
    </submittedName>
</protein>
<evidence type="ECO:0000313" key="3">
    <source>
        <dbReference type="EMBL" id="KAF5864050.1"/>
    </source>
</evidence>
<keyword evidence="4" id="KW-1185">Reference proteome</keyword>
<reference evidence="3 4" key="1">
    <citation type="submission" date="2019-04" db="EMBL/GenBank/DDBJ databases">
        <title>Aspergillus burnettii sp. nov., novel species from soil in southeast Queensland.</title>
        <authorList>
            <person name="Gilchrist C.L.M."/>
            <person name="Pitt J.I."/>
            <person name="Lange L."/>
            <person name="Lacey H.J."/>
            <person name="Vuong D."/>
            <person name="Midgley D.J."/>
            <person name="Greenfield P."/>
            <person name="Bradbury M."/>
            <person name="Lacey E."/>
            <person name="Busk P.K."/>
            <person name="Pilgaard B."/>
            <person name="Chooi Y.H."/>
            <person name="Piggott A.M."/>
        </authorList>
    </citation>
    <scope>NUCLEOTIDE SEQUENCE [LARGE SCALE GENOMIC DNA]</scope>
    <source>
        <strain evidence="3 4">FRR 5400</strain>
    </source>
</reference>
<feature type="region of interest" description="Disordered" evidence="1">
    <location>
        <begin position="404"/>
        <end position="437"/>
    </location>
</feature>
<feature type="signal peptide" evidence="2">
    <location>
        <begin position="1"/>
        <end position="19"/>
    </location>
</feature>
<dbReference type="EMBL" id="SPNV01000040">
    <property type="protein sequence ID" value="KAF5864050.1"/>
    <property type="molecule type" value="Genomic_DNA"/>
</dbReference>
<feature type="compositionally biased region" description="Low complexity" evidence="1">
    <location>
        <begin position="219"/>
        <end position="242"/>
    </location>
</feature>
<accession>A0A8H6AD21</accession>
<feature type="region of interest" description="Disordered" evidence="1">
    <location>
        <begin position="219"/>
        <end position="253"/>
    </location>
</feature>
<feature type="chain" id="PRO_5034723566" evidence="2">
    <location>
        <begin position="20"/>
        <end position="530"/>
    </location>
</feature>
<evidence type="ECO:0000256" key="2">
    <source>
        <dbReference type="SAM" id="SignalP"/>
    </source>
</evidence>
<dbReference type="AlphaFoldDB" id="A0A8H6AD21"/>
<evidence type="ECO:0000256" key="1">
    <source>
        <dbReference type="SAM" id="MobiDB-lite"/>
    </source>
</evidence>